<comment type="caution">
    <text evidence="2">The sequence shown here is derived from an EMBL/GenBank/DDBJ whole genome shotgun (WGS) entry which is preliminary data.</text>
</comment>
<proteinExistence type="predicted"/>
<feature type="compositionally biased region" description="Low complexity" evidence="1">
    <location>
        <begin position="280"/>
        <end position="308"/>
    </location>
</feature>
<dbReference type="Proteomes" id="UP000751190">
    <property type="component" value="Unassembled WGS sequence"/>
</dbReference>
<feature type="region of interest" description="Disordered" evidence="1">
    <location>
        <begin position="370"/>
        <end position="411"/>
    </location>
</feature>
<evidence type="ECO:0000256" key="1">
    <source>
        <dbReference type="SAM" id="MobiDB-lite"/>
    </source>
</evidence>
<feature type="compositionally biased region" description="Low complexity" evidence="1">
    <location>
        <begin position="372"/>
        <end position="407"/>
    </location>
</feature>
<evidence type="ECO:0000313" key="2">
    <source>
        <dbReference type="EMBL" id="KAG8466109.1"/>
    </source>
</evidence>
<feature type="compositionally biased region" description="Low complexity" evidence="1">
    <location>
        <begin position="52"/>
        <end position="67"/>
    </location>
</feature>
<feature type="compositionally biased region" description="Pro residues" evidence="1">
    <location>
        <begin position="37"/>
        <end position="51"/>
    </location>
</feature>
<dbReference type="AlphaFoldDB" id="A0A8J5XMH7"/>
<gene>
    <name evidence="2" type="ORF">KFE25_001865</name>
</gene>
<feature type="region of interest" description="Disordered" evidence="1">
    <location>
        <begin position="34"/>
        <end position="67"/>
    </location>
</feature>
<evidence type="ECO:0000313" key="3">
    <source>
        <dbReference type="Proteomes" id="UP000751190"/>
    </source>
</evidence>
<keyword evidence="3" id="KW-1185">Reference proteome</keyword>
<organism evidence="2 3">
    <name type="scientific">Diacronema lutheri</name>
    <name type="common">Unicellular marine alga</name>
    <name type="synonym">Monochrysis lutheri</name>
    <dbReference type="NCBI Taxonomy" id="2081491"/>
    <lineage>
        <taxon>Eukaryota</taxon>
        <taxon>Haptista</taxon>
        <taxon>Haptophyta</taxon>
        <taxon>Pavlovophyceae</taxon>
        <taxon>Pavlovales</taxon>
        <taxon>Pavlovaceae</taxon>
        <taxon>Diacronema</taxon>
    </lineage>
</organism>
<protein>
    <submittedName>
        <fullName evidence="2">Uncharacterized protein</fullName>
    </submittedName>
</protein>
<feature type="region of interest" description="Disordered" evidence="1">
    <location>
        <begin position="190"/>
        <end position="312"/>
    </location>
</feature>
<sequence>MAVADRDLDRSVTGSGEAPSLALSVIERIAGILGDVSPPPRVAKRGAPPPADADAATGARARAPDASAAAELQQLRVEMGAQAEELRAELATALRALSSSVSRRTAEDVERAVRAERERWRVGFEAHEARMNAHASRCADTLAEIRGLLASARATPRAQPTEPSLAERELRHSLSTVRAELASLRAHVRSTAAARQGGSPLRSPDAQAERRASAGPSPRAPVRTPPSTLRRGRTPPVRGHAATAERRSRGAPPASVSPVAGRRPTNAAAFALARSPPSPCSDASSARCSSIGSSSQSEGAAPIATADGRGVRRARVGGRVGAVGTREPTLSSSRTARLERRCAKLEWQLSNALSHAEAFRELLAAHGSPQRAAHAGPGAGPGALVSGGARPAAARLPASPAQRQSASRRAHAEALSPALRLGALTLGVSNVRLAARAGACRTARSGCGGEERLWQS</sequence>
<name>A0A8J5XMH7_DIALT</name>
<reference evidence="2" key="1">
    <citation type="submission" date="2021-05" db="EMBL/GenBank/DDBJ databases">
        <title>The genome of the haptophyte Pavlova lutheri (Diacronema luteri, Pavlovales) - a model for lipid biosynthesis in eukaryotic algae.</title>
        <authorList>
            <person name="Hulatt C.J."/>
            <person name="Posewitz M.C."/>
        </authorList>
    </citation>
    <scope>NUCLEOTIDE SEQUENCE</scope>
    <source>
        <strain evidence="2">NIVA-4/92</strain>
    </source>
</reference>
<accession>A0A8J5XMH7</accession>
<dbReference type="EMBL" id="JAGTXO010000008">
    <property type="protein sequence ID" value="KAG8466109.1"/>
    <property type="molecule type" value="Genomic_DNA"/>
</dbReference>